<keyword evidence="2" id="KW-1185">Reference proteome</keyword>
<dbReference type="EMBL" id="CP034433">
    <property type="protein sequence ID" value="AZN35866.1"/>
    <property type="molecule type" value="Genomic_DNA"/>
</dbReference>
<organism evidence="1 2">
    <name type="scientific">Iodobacter ciconiae</name>
    <dbReference type="NCBI Taxonomy" id="2496266"/>
    <lineage>
        <taxon>Bacteria</taxon>
        <taxon>Pseudomonadati</taxon>
        <taxon>Pseudomonadota</taxon>
        <taxon>Betaproteobacteria</taxon>
        <taxon>Neisseriales</taxon>
        <taxon>Chitinibacteraceae</taxon>
        <taxon>Iodobacter</taxon>
    </lineage>
</organism>
<sequence length="241" mass="27472">MARIADTDFERLKDFIGSYSLKHVADTPEKLGVVKNAHKTYLPFLQLWSICSEKEKTNEFNFFLKEVNKDSQEFAHFRESISDVSSGLFCCLHGAYKPGHMALRSCIENFLRFSVGIFNKAALTTTSVYELFEFAKEVEPLNKAKSSYINKLQNCYSELCKYTHSASLAHMSGIHALAHFPSFNDAEFKKWLNLARQCMEIMVTIITLGCPTIYLSAHYTAKELLDILFLPKERLLLLKGG</sequence>
<evidence type="ECO:0000313" key="1">
    <source>
        <dbReference type="EMBL" id="AZN35866.1"/>
    </source>
</evidence>
<name>A0A3S8ZQV8_9NEIS</name>
<dbReference type="Proteomes" id="UP000282438">
    <property type="component" value="Chromosome"/>
</dbReference>
<gene>
    <name evidence="1" type="ORF">EJO50_04835</name>
</gene>
<dbReference type="OrthoDB" id="2990897at2"/>
<dbReference type="RefSeq" id="WP_125971999.1">
    <property type="nucleotide sequence ID" value="NZ_CP034433.1"/>
</dbReference>
<protein>
    <submittedName>
        <fullName evidence="1">Uncharacterized protein</fullName>
    </submittedName>
</protein>
<proteinExistence type="predicted"/>
<accession>A0A3S8ZQV8</accession>
<reference evidence="1 2" key="1">
    <citation type="submission" date="2018-12" db="EMBL/GenBank/DDBJ databases">
        <title>Complete genome sequence of Iodobacter sp. H11R3.</title>
        <authorList>
            <person name="Bae J.-W."/>
        </authorList>
    </citation>
    <scope>NUCLEOTIDE SEQUENCE [LARGE SCALE GENOMIC DNA]</scope>
    <source>
        <strain evidence="1 2">H11R3</strain>
    </source>
</reference>
<dbReference type="AlphaFoldDB" id="A0A3S8ZQV8"/>
<evidence type="ECO:0000313" key="2">
    <source>
        <dbReference type="Proteomes" id="UP000282438"/>
    </source>
</evidence>
<dbReference type="KEGG" id="iod:EJO50_04835"/>